<name>A0A2T5GEU2_HYDSH</name>
<sequence length="367" mass="40392">MADDAALYAFARRFFEARRSVIREAGDAHLVVELSREADEALRYRPFYWSYVTSLGLSPTPLVRTYRFPGLRPTATPPALSMHEEVLTFGAPRLRRMLEAAVAFGRLSRAFEVPEEENRPPEAGSEAVPGGAHSPRGVLVPWLLLSFTVAYTAALRWERLVTYGVRLTDLALDEAFHARLAGRRLGPNPPPDRPILTPLFRFSAAVEKATAHLRARLQAEDRSWADAWIREGEAEKAKIARYYDALLRRSGDGAAPRRRRNRREGPARGSAPEPSARDERAARNGEPPEGPSGAVPKTPGATSRGQGADDPLAFRTALSEEKKRRLAEIDWAHTPAIDVTLEQAALLYLLDDGTRPAPAGGPPADEA</sequence>
<organism evidence="2 3">
    <name type="scientific">Hydrogenibacillus schlegelii</name>
    <name type="common">Bacillus schlegelii</name>
    <dbReference type="NCBI Taxonomy" id="1484"/>
    <lineage>
        <taxon>Bacteria</taxon>
        <taxon>Bacillati</taxon>
        <taxon>Bacillota</taxon>
        <taxon>Bacilli</taxon>
        <taxon>Bacillales</taxon>
        <taxon>Bacillales Family X. Incertae Sedis</taxon>
        <taxon>Hydrogenibacillus</taxon>
    </lineage>
</organism>
<dbReference type="RefSeq" id="WP_272999482.1">
    <property type="nucleotide sequence ID" value="NZ_PEBV01000002.1"/>
</dbReference>
<gene>
    <name evidence="2" type="ORF">HSCHL_2297</name>
</gene>
<protein>
    <submittedName>
        <fullName evidence="2">Conserved protein YqhG</fullName>
    </submittedName>
</protein>
<comment type="caution">
    <text evidence="2">The sequence shown here is derived from an EMBL/GenBank/DDBJ whole genome shotgun (WGS) entry which is preliminary data.</text>
</comment>
<dbReference type="EMBL" id="PEBV01000002">
    <property type="protein sequence ID" value="PTQ54706.1"/>
    <property type="molecule type" value="Genomic_DNA"/>
</dbReference>
<accession>A0A2T5GEU2</accession>
<dbReference type="InterPro" id="IPR024562">
    <property type="entry name" value="YqhG"/>
</dbReference>
<feature type="region of interest" description="Disordered" evidence="1">
    <location>
        <begin position="253"/>
        <end position="316"/>
    </location>
</feature>
<proteinExistence type="predicted"/>
<dbReference type="Proteomes" id="UP000244180">
    <property type="component" value="Unassembled WGS sequence"/>
</dbReference>
<evidence type="ECO:0000313" key="2">
    <source>
        <dbReference type="EMBL" id="PTQ54706.1"/>
    </source>
</evidence>
<evidence type="ECO:0000313" key="3">
    <source>
        <dbReference type="Proteomes" id="UP000244180"/>
    </source>
</evidence>
<dbReference type="Pfam" id="PF11079">
    <property type="entry name" value="YqhG"/>
    <property type="match status" value="1"/>
</dbReference>
<reference evidence="2 3" key="1">
    <citation type="submission" date="2017-08" db="EMBL/GenBank/DDBJ databases">
        <title>Burning lignite coal seam in the remote Altai Mountains harbors a hydrogen-driven thermophilic microbial community.</title>
        <authorList>
            <person name="Kadnikov V.V."/>
            <person name="Mardanov A.V."/>
            <person name="Ivasenko D."/>
            <person name="Beletsky A.V."/>
            <person name="Karnachuk O.V."/>
            <person name="Ravin N.V."/>
        </authorList>
    </citation>
    <scope>NUCLEOTIDE SEQUENCE [LARGE SCALE GENOMIC DNA]</scope>
    <source>
        <strain evidence="2">AL33</strain>
    </source>
</reference>
<evidence type="ECO:0000256" key="1">
    <source>
        <dbReference type="SAM" id="MobiDB-lite"/>
    </source>
</evidence>
<dbReference type="AlphaFoldDB" id="A0A2T5GEU2"/>